<accession>A0AAW1KVP5</accession>
<feature type="domain" description="XS" evidence="1">
    <location>
        <begin position="3"/>
        <end position="97"/>
    </location>
</feature>
<dbReference type="GO" id="GO:0031047">
    <property type="term" value="P:regulatory ncRNA-mediated gene silencing"/>
    <property type="evidence" value="ECO:0007669"/>
    <property type="project" value="InterPro"/>
</dbReference>
<evidence type="ECO:0000313" key="2">
    <source>
        <dbReference type="EMBL" id="KAK9724425.1"/>
    </source>
</evidence>
<gene>
    <name evidence="2" type="ORF">RND81_05G070900</name>
</gene>
<name>A0AAW1KVP5_SAPOF</name>
<dbReference type="AlphaFoldDB" id="A0AAW1KVP5"/>
<keyword evidence="3" id="KW-1185">Reference proteome</keyword>
<reference evidence="2" key="1">
    <citation type="submission" date="2024-03" db="EMBL/GenBank/DDBJ databases">
        <title>WGS assembly of Saponaria officinalis var. Norfolk2.</title>
        <authorList>
            <person name="Jenkins J."/>
            <person name="Shu S."/>
            <person name="Grimwood J."/>
            <person name="Barry K."/>
            <person name="Goodstein D."/>
            <person name="Schmutz J."/>
            <person name="Leebens-Mack J."/>
            <person name="Osbourn A."/>
        </authorList>
    </citation>
    <scope>NUCLEOTIDE SEQUENCE [LARGE SCALE GENOMIC DNA]</scope>
    <source>
        <strain evidence="2">JIC</strain>
    </source>
</reference>
<sequence length="127" mass="15141">MDTDFAKPYYCVMVNMLSHIDRGLVVCRSYNRLRDVLVSNRFLVKKIHPVWRQRNFTGKLLIEFGMSTAHRESALKLECLFRFQGRNKEFWVPPFENRTCLIFGSRKGTMETVSCSKWTMKQSMMMW</sequence>
<dbReference type="EMBL" id="JBDFQZ010000005">
    <property type="protein sequence ID" value="KAK9724425.1"/>
    <property type="molecule type" value="Genomic_DNA"/>
</dbReference>
<proteinExistence type="predicted"/>
<evidence type="ECO:0000313" key="3">
    <source>
        <dbReference type="Proteomes" id="UP001443914"/>
    </source>
</evidence>
<dbReference type="Gene3D" id="3.30.70.2890">
    <property type="entry name" value="XS domain"/>
    <property type="match status" value="1"/>
</dbReference>
<organism evidence="2 3">
    <name type="scientific">Saponaria officinalis</name>
    <name type="common">Common soapwort</name>
    <name type="synonym">Lychnis saponaria</name>
    <dbReference type="NCBI Taxonomy" id="3572"/>
    <lineage>
        <taxon>Eukaryota</taxon>
        <taxon>Viridiplantae</taxon>
        <taxon>Streptophyta</taxon>
        <taxon>Embryophyta</taxon>
        <taxon>Tracheophyta</taxon>
        <taxon>Spermatophyta</taxon>
        <taxon>Magnoliopsida</taxon>
        <taxon>eudicotyledons</taxon>
        <taxon>Gunneridae</taxon>
        <taxon>Pentapetalae</taxon>
        <taxon>Caryophyllales</taxon>
        <taxon>Caryophyllaceae</taxon>
        <taxon>Caryophylleae</taxon>
        <taxon>Saponaria</taxon>
    </lineage>
</organism>
<dbReference type="InterPro" id="IPR038588">
    <property type="entry name" value="XS_domain_sf"/>
</dbReference>
<dbReference type="Proteomes" id="UP001443914">
    <property type="component" value="Unassembled WGS sequence"/>
</dbReference>
<dbReference type="Pfam" id="PF03468">
    <property type="entry name" value="XS"/>
    <property type="match status" value="1"/>
</dbReference>
<protein>
    <recommendedName>
        <fullName evidence="1">XS domain-containing protein</fullName>
    </recommendedName>
</protein>
<dbReference type="InterPro" id="IPR005380">
    <property type="entry name" value="XS_domain"/>
</dbReference>
<evidence type="ECO:0000259" key="1">
    <source>
        <dbReference type="Pfam" id="PF03468"/>
    </source>
</evidence>
<comment type="caution">
    <text evidence="2">The sequence shown here is derived from an EMBL/GenBank/DDBJ whole genome shotgun (WGS) entry which is preliminary data.</text>
</comment>